<evidence type="ECO:0000313" key="2">
    <source>
        <dbReference type="Proteomes" id="UP000192674"/>
    </source>
</evidence>
<accession>A0A1Y5XM14</accession>
<dbReference type="EMBL" id="FWXV01000002">
    <property type="protein sequence ID" value="SMC99941.1"/>
    <property type="molecule type" value="Genomic_DNA"/>
</dbReference>
<gene>
    <name evidence="1" type="ORF">SAMN05661093_03741</name>
</gene>
<proteinExistence type="predicted"/>
<sequence>MDIFRNGCVDLRDWREIVKENDDKCIEVRSLADVIREAAKADPPCQPR</sequence>
<organism evidence="1 2">
    <name type="scientific">Kibdelosporangium aridum</name>
    <dbReference type="NCBI Taxonomy" id="2030"/>
    <lineage>
        <taxon>Bacteria</taxon>
        <taxon>Bacillati</taxon>
        <taxon>Actinomycetota</taxon>
        <taxon>Actinomycetes</taxon>
        <taxon>Pseudonocardiales</taxon>
        <taxon>Pseudonocardiaceae</taxon>
        <taxon>Kibdelosporangium</taxon>
    </lineage>
</organism>
<keyword evidence="2" id="KW-1185">Reference proteome</keyword>
<dbReference type="Proteomes" id="UP000192674">
    <property type="component" value="Unassembled WGS sequence"/>
</dbReference>
<dbReference type="RefSeq" id="WP_160096559.1">
    <property type="nucleotide sequence ID" value="NZ_FWXV01000002.1"/>
</dbReference>
<name>A0A1Y5XM14_KIBAR</name>
<evidence type="ECO:0000313" key="1">
    <source>
        <dbReference type="EMBL" id="SMC99941.1"/>
    </source>
</evidence>
<protein>
    <submittedName>
        <fullName evidence="1">Uncharacterized protein</fullName>
    </submittedName>
</protein>
<dbReference type="AlphaFoldDB" id="A0A1Y5XM14"/>
<reference evidence="1 2" key="1">
    <citation type="submission" date="2017-04" db="EMBL/GenBank/DDBJ databases">
        <authorList>
            <person name="Afonso C.L."/>
            <person name="Miller P.J."/>
            <person name="Scott M.A."/>
            <person name="Spackman E."/>
            <person name="Goraichik I."/>
            <person name="Dimitrov K.M."/>
            <person name="Suarez D.L."/>
            <person name="Swayne D.E."/>
        </authorList>
    </citation>
    <scope>NUCLEOTIDE SEQUENCE [LARGE SCALE GENOMIC DNA]</scope>
    <source>
        <strain evidence="1 2">DSM 43828</strain>
    </source>
</reference>